<gene>
    <name evidence="3" type="primary">LOC101850010</name>
</gene>
<dbReference type="GeneID" id="101850010"/>
<feature type="compositionally biased region" description="Polar residues" evidence="1">
    <location>
        <begin position="128"/>
        <end position="138"/>
    </location>
</feature>
<feature type="compositionally biased region" description="Polar residues" evidence="1">
    <location>
        <begin position="69"/>
        <end position="79"/>
    </location>
</feature>
<feature type="compositionally biased region" description="Basic and acidic residues" evidence="1">
    <location>
        <begin position="38"/>
        <end position="68"/>
    </location>
</feature>
<protein>
    <submittedName>
        <fullName evidence="3">Uncharacterized protein LOC101850010</fullName>
    </submittedName>
</protein>
<feature type="region of interest" description="Disordered" evidence="1">
    <location>
        <begin position="1"/>
        <end position="165"/>
    </location>
</feature>
<keyword evidence="2" id="KW-1185">Reference proteome</keyword>
<name>A0ABM1A1U9_APLCA</name>
<evidence type="ECO:0000313" key="3">
    <source>
        <dbReference type="RefSeq" id="XP_012939115.1"/>
    </source>
</evidence>
<reference evidence="3" key="1">
    <citation type="submission" date="2025-08" db="UniProtKB">
        <authorList>
            <consortium name="RefSeq"/>
        </authorList>
    </citation>
    <scope>IDENTIFICATION</scope>
</reference>
<dbReference type="Proteomes" id="UP000694888">
    <property type="component" value="Unplaced"/>
</dbReference>
<feature type="compositionally biased region" description="Basic and acidic residues" evidence="1">
    <location>
        <begin position="111"/>
        <end position="122"/>
    </location>
</feature>
<feature type="compositionally biased region" description="Polar residues" evidence="1">
    <location>
        <begin position="1"/>
        <end position="37"/>
    </location>
</feature>
<evidence type="ECO:0000256" key="1">
    <source>
        <dbReference type="SAM" id="MobiDB-lite"/>
    </source>
</evidence>
<dbReference type="RefSeq" id="XP_012939115.1">
    <property type="nucleotide sequence ID" value="XM_013083661.1"/>
</dbReference>
<sequence>MGCNTSKGAEAQSSESNATKPQPAADSQQNNEPAAQQTEKDAADLSLTPDDRVADSAEERREEIKENTTGDMSGTTSTPVFLIELHKGGEDNTSDPPETKEFIGGNGTGVDDAHDGTDDAEHRKKSSNVKFQNDLTTENEPDERQTEETPAEQTAGGGGTEAEEA</sequence>
<accession>A0ABM1A1U9</accession>
<feature type="compositionally biased region" description="Gly residues" evidence="1">
    <location>
        <begin position="155"/>
        <end position="165"/>
    </location>
</feature>
<evidence type="ECO:0000313" key="2">
    <source>
        <dbReference type="Proteomes" id="UP000694888"/>
    </source>
</evidence>
<proteinExistence type="predicted"/>
<organism evidence="2 3">
    <name type="scientific">Aplysia californica</name>
    <name type="common">California sea hare</name>
    <dbReference type="NCBI Taxonomy" id="6500"/>
    <lineage>
        <taxon>Eukaryota</taxon>
        <taxon>Metazoa</taxon>
        <taxon>Spiralia</taxon>
        <taxon>Lophotrochozoa</taxon>
        <taxon>Mollusca</taxon>
        <taxon>Gastropoda</taxon>
        <taxon>Heterobranchia</taxon>
        <taxon>Euthyneura</taxon>
        <taxon>Tectipleura</taxon>
        <taxon>Aplysiida</taxon>
        <taxon>Aplysioidea</taxon>
        <taxon>Aplysiidae</taxon>
        <taxon>Aplysia</taxon>
    </lineage>
</organism>